<dbReference type="InterPro" id="IPR043502">
    <property type="entry name" value="DNA/RNA_pol_sf"/>
</dbReference>
<evidence type="ECO:0000313" key="3">
    <source>
        <dbReference type="Proteomes" id="UP001652700"/>
    </source>
</evidence>
<dbReference type="EnsemblMetazoa" id="XM_050641837.1">
    <property type="protein sequence ID" value="XP_050497794.1"/>
    <property type="gene ID" value="LOC126878967"/>
</dbReference>
<accession>A0ABM5JIM9</accession>
<dbReference type="PANTHER" id="PTHR47027:SF25">
    <property type="entry name" value="REVERSE TRANSCRIPTASE DOMAIN-CONTAINING PROTEIN"/>
    <property type="match status" value="1"/>
</dbReference>
<reference evidence="2" key="1">
    <citation type="submission" date="2025-05" db="UniProtKB">
        <authorList>
            <consortium name="EnsemblMetazoa"/>
        </authorList>
    </citation>
    <scope>IDENTIFICATION</scope>
</reference>
<feature type="domain" description="Reverse transcriptase" evidence="1">
    <location>
        <begin position="1"/>
        <end position="84"/>
    </location>
</feature>
<protein>
    <recommendedName>
        <fullName evidence="1">Reverse transcriptase domain-containing protein</fullName>
    </recommendedName>
</protein>
<dbReference type="PANTHER" id="PTHR47027">
    <property type="entry name" value="REVERSE TRANSCRIPTASE DOMAIN-CONTAINING PROTEIN"/>
    <property type="match status" value="1"/>
</dbReference>
<dbReference type="GeneID" id="126878967"/>
<evidence type="ECO:0000313" key="2">
    <source>
        <dbReference type="EnsemblMetazoa" id="XP_050497794.1"/>
    </source>
</evidence>
<evidence type="ECO:0000259" key="1">
    <source>
        <dbReference type="PROSITE" id="PS50878"/>
    </source>
</evidence>
<keyword evidence="3" id="KW-1185">Reference proteome</keyword>
<dbReference type="Pfam" id="PF00078">
    <property type="entry name" value="RVT_1"/>
    <property type="match status" value="1"/>
</dbReference>
<dbReference type="InterPro" id="IPR000477">
    <property type="entry name" value="RT_dom"/>
</dbReference>
<proteinExistence type="predicted"/>
<dbReference type="SUPFAM" id="SSF56672">
    <property type="entry name" value="DNA/RNA polymerases"/>
    <property type="match status" value="1"/>
</dbReference>
<organism evidence="2 3">
    <name type="scientific">Diabrotica virgifera virgifera</name>
    <name type="common">western corn rootworm</name>
    <dbReference type="NCBI Taxonomy" id="50390"/>
    <lineage>
        <taxon>Eukaryota</taxon>
        <taxon>Metazoa</taxon>
        <taxon>Ecdysozoa</taxon>
        <taxon>Arthropoda</taxon>
        <taxon>Hexapoda</taxon>
        <taxon>Insecta</taxon>
        <taxon>Pterygota</taxon>
        <taxon>Neoptera</taxon>
        <taxon>Endopterygota</taxon>
        <taxon>Coleoptera</taxon>
        <taxon>Polyphaga</taxon>
        <taxon>Cucujiformia</taxon>
        <taxon>Chrysomeloidea</taxon>
        <taxon>Chrysomelidae</taxon>
        <taxon>Galerucinae</taxon>
        <taxon>Diabroticina</taxon>
        <taxon>Diabroticites</taxon>
        <taxon>Diabrotica</taxon>
    </lineage>
</organism>
<dbReference type="RefSeq" id="XP_050497794.1">
    <property type="nucleotide sequence ID" value="XM_050641837.1"/>
</dbReference>
<name>A0ABM5JIM9_DIAVI</name>
<dbReference type="PROSITE" id="PS50878">
    <property type="entry name" value="RT_POL"/>
    <property type="match status" value="1"/>
</dbReference>
<dbReference type="Proteomes" id="UP001652700">
    <property type="component" value="Unplaced"/>
</dbReference>
<sequence>MGIPIDDDRLYTIHFADDQAILAEDESDIDYMLRKLKEEYTKWGLTINIQKTEYLVVGETPERLQIEIGTINPTEVFKYLGVQISSKAGSNDEIHSRIGQARSATRQLHGLLWSNKITKENKRRMYKTITESIGLYGAELWEINQRNKSKIKAMEMNYWRRCCRLTRLDRVRNEDIRRQMEIDLDIIDTIEAKRLNWYGHLQRMPENRWPKKIEKWTPPTRRKRGRPRRSWREDVEDAMTARDLKTEDCFDRNRWRLGCEKRRQL</sequence>